<sequence length="312" mass="35284">MAELYDNATGHGPQDIEELPPSVKVYLYKGMDDYCRVISIERDRLYSSFRAAQNARARATDGSCEGRQDDLTEGTQSDHIIFIIEPLTFAHDFLDSRTDPPFHDKLSFNPRTNILVVKMPDPVHEQAALSFHSALILALQPMGLHKAISSWGSSKIIAPDGTTKEADGGWSPRRAPRGSPKRPTVVLEVASSETSAKLRRDAHYWVDPARGQANMAIGVKIHAKNPRITIGQWEWSSQLSRPIQTSDLTITRYDDGIRFHTDQPTPQLVIPFHLLFRRPPVNNRERNIVFAAQELVEFATEVWDMQFENEQE</sequence>
<dbReference type="EMBL" id="JAPZBO010000009">
    <property type="protein sequence ID" value="KAJ5303122.1"/>
    <property type="molecule type" value="Genomic_DNA"/>
</dbReference>
<dbReference type="Proteomes" id="UP001147746">
    <property type="component" value="Unassembled WGS sequence"/>
</dbReference>
<reference evidence="2" key="2">
    <citation type="journal article" date="2023" name="IMA Fungus">
        <title>Comparative genomic study of the Penicillium genus elucidates a diverse pangenome and 15 lateral gene transfer events.</title>
        <authorList>
            <person name="Petersen C."/>
            <person name="Sorensen T."/>
            <person name="Nielsen M.R."/>
            <person name="Sondergaard T.E."/>
            <person name="Sorensen J.L."/>
            <person name="Fitzpatrick D.A."/>
            <person name="Frisvad J.C."/>
            <person name="Nielsen K.L."/>
        </authorList>
    </citation>
    <scope>NUCLEOTIDE SEQUENCE</scope>
    <source>
        <strain evidence="2">IBT 21472</strain>
    </source>
</reference>
<gene>
    <name evidence="2" type="ORF">N7476_009921</name>
</gene>
<name>A0A9W9PRA5_9EURO</name>
<evidence type="ECO:0000313" key="2">
    <source>
        <dbReference type="EMBL" id="KAJ5303122.1"/>
    </source>
</evidence>
<dbReference type="OrthoDB" id="76567at2759"/>
<evidence type="ECO:0000313" key="3">
    <source>
        <dbReference type="Proteomes" id="UP001147746"/>
    </source>
</evidence>
<evidence type="ECO:0000256" key="1">
    <source>
        <dbReference type="SAM" id="MobiDB-lite"/>
    </source>
</evidence>
<feature type="region of interest" description="Disordered" evidence="1">
    <location>
        <begin position="158"/>
        <end position="183"/>
    </location>
</feature>
<keyword evidence="3" id="KW-1185">Reference proteome</keyword>
<comment type="caution">
    <text evidence="2">The sequence shown here is derived from an EMBL/GenBank/DDBJ whole genome shotgun (WGS) entry which is preliminary data.</text>
</comment>
<dbReference type="AlphaFoldDB" id="A0A9W9PRA5"/>
<protein>
    <submittedName>
        <fullName evidence="2">Uncharacterized protein</fullName>
    </submittedName>
</protein>
<organism evidence="2 3">
    <name type="scientific">Penicillium atrosanguineum</name>
    <dbReference type="NCBI Taxonomy" id="1132637"/>
    <lineage>
        <taxon>Eukaryota</taxon>
        <taxon>Fungi</taxon>
        <taxon>Dikarya</taxon>
        <taxon>Ascomycota</taxon>
        <taxon>Pezizomycotina</taxon>
        <taxon>Eurotiomycetes</taxon>
        <taxon>Eurotiomycetidae</taxon>
        <taxon>Eurotiales</taxon>
        <taxon>Aspergillaceae</taxon>
        <taxon>Penicillium</taxon>
    </lineage>
</organism>
<reference evidence="2" key="1">
    <citation type="submission" date="2022-12" db="EMBL/GenBank/DDBJ databases">
        <authorList>
            <person name="Petersen C."/>
        </authorList>
    </citation>
    <scope>NUCLEOTIDE SEQUENCE</scope>
    <source>
        <strain evidence="2">IBT 21472</strain>
    </source>
</reference>
<accession>A0A9W9PRA5</accession>
<proteinExistence type="predicted"/>